<evidence type="ECO:0000256" key="4">
    <source>
        <dbReference type="ARBA" id="ARBA00023065"/>
    </source>
</evidence>
<dbReference type="STRING" id="28181.BEN30_03355"/>
<comment type="caution">
    <text evidence="9">The sequence shown here is derived from an EMBL/GenBank/DDBJ whole genome shotgun (WGS) entry which is preliminary data.</text>
</comment>
<keyword evidence="4 8" id="KW-0406">Ion transport</keyword>
<dbReference type="NCBIfam" id="NF004406">
    <property type="entry name" value="PRK05758.3-2"/>
    <property type="match status" value="1"/>
</dbReference>
<proteinExistence type="inferred from homology"/>
<evidence type="ECO:0000313" key="9">
    <source>
        <dbReference type="EMBL" id="OEJ69152.1"/>
    </source>
</evidence>
<name>A0A1E5QAU4_9PROT</name>
<dbReference type="EMBL" id="MCGG01000008">
    <property type="protein sequence ID" value="OEJ69152.1"/>
    <property type="molecule type" value="Genomic_DNA"/>
</dbReference>
<dbReference type="HAMAP" id="MF_01416">
    <property type="entry name" value="ATP_synth_delta_bact"/>
    <property type="match status" value="1"/>
</dbReference>
<keyword evidence="3 8" id="KW-0375">Hydrogen ion transport</keyword>
<dbReference type="PROSITE" id="PS00389">
    <property type="entry name" value="ATPASE_DELTA"/>
    <property type="match status" value="1"/>
</dbReference>
<protein>
    <recommendedName>
        <fullName evidence="8">ATP synthase subunit delta</fullName>
    </recommendedName>
    <alternativeName>
        <fullName evidence="8">ATP synthase F(1) sector subunit delta</fullName>
    </alternativeName>
    <alternativeName>
        <fullName evidence="8">F-type ATPase subunit delta</fullName>
        <shortName evidence="8">F-ATPase subunit delta</shortName>
    </alternativeName>
</protein>
<evidence type="ECO:0000256" key="1">
    <source>
        <dbReference type="ARBA" id="ARBA00004370"/>
    </source>
</evidence>
<comment type="subcellular location">
    <subcellularLocation>
        <location evidence="8">Cell membrane</location>
        <topology evidence="8">Peripheral membrane protein</topology>
    </subcellularLocation>
    <subcellularLocation>
        <location evidence="1">Membrane</location>
    </subcellularLocation>
</comment>
<organism evidence="9 10">
    <name type="scientific">Magnetovibrio blakemorei</name>
    <dbReference type="NCBI Taxonomy" id="28181"/>
    <lineage>
        <taxon>Bacteria</taxon>
        <taxon>Pseudomonadati</taxon>
        <taxon>Pseudomonadota</taxon>
        <taxon>Alphaproteobacteria</taxon>
        <taxon>Rhodospirillales</taxon>
        <taxon>Magnetovibrionaceae</taxon>
        <taxon>Magnetovibrio</taxon>
    </lineage>
</organism>
<evidence type="ECO:0000256" key="8">
    <source>
        <dbReference type="HAMAP-Rule" id="MF_01416"/>
    </source>
</evidence>
<gene>
    <name evidence="8" type="primary">atpH</name>
    <name evidence="9" type="ORF">BEN30_03355</name>
</gene>
<keyword evidence="2 8" id="KW-0813">Transport</keyword>
<dbReference type="PANTHER" id="PTHR11910">
    <property type="entry name" value="ATP SYNTHASE DELTA CHAIN"/>
    <property type="match status" value="1"/>
</dbReference>
<keyword evidence="6 8" id="KW-0139">CF(1)</keyword>
<evidence type="ECO:0000256" key="5">
    <source>
        <dbReference type="ARBA" id="ARBA00023136"/>
    </source>
</evidence>
<accession>A0A1E5QAU4</accession>
<comment type="function">
    <text evidence="8">This protein is part of the stalk that links CF(0) to CF(1). It either transmits conformational changes from CF(0) to CF(1) or is implicated in proton conduction.</text>
</comment>
<keyword evidence="5 8" id="KW-0472">Membrane</keyword>
<reference evidence="10" key="1">
    <citation type="submission" date="2016-07" db="EMBL/GenBank/DDBJ databases">
        <authorList>
            <person name="Florea S."/>
            <person name="Webb J.S."/>
            <person name="Jaromczyk J."/>
            <person name="Schardl C.L."/>
        </authorList>
    </citation>
    <scope>NUCLEOTIDE SEQUENCE [LARGE SCALE GENOMIC DNA]</scope>
    <source>
        <strain evidence="10">MV-1</strain>
    </source>
</reference>
<dbReference type="Pfam" id="PF00213">
    <property type="entry name" value="OSCP"/>
    <property type="match status" value="1"/>
</dbReference>
<keyword evidence="10" id="KW-1185">Reference proteome</keyword>
<dbReference type="InterPro" id="IPR000711">
    <property type="entry name" value="ATPase_OSCP/dsu"/>
</dbReference>
<dbReference type="Proteomes" id="UP000095347">
    <property type="component" value="Unassembled WGS sequence"/>
</dbReference>
<dbReference type="AlphaFoldDB" id="A0A1E5QAU4"/>
<evidence type="ECO:0000313" key="10">
    <source>
        <dbReference type="Proteomes" id="UP000095347"/>
    </source>
</evidence>
<sequence>MSSETTATTGLAGRYATALYDLAESANKLDKVAEDLKGLRALIHDSADLGRVITSPVLSRGDQVKVLTALCAKAEMDELTGRFVGTVAQNRRLPVLDGIIKAFLNELSRRRGESSAHVISAKKLSDAQLQAVIDVLKASVGTKISVETDVDESLLGGMIVNVGSRMIDSSLKTQLQQLHLSMKGIG</sequence>
<keyword evidence="7 8" id="KW-0066">ATP synthesis</keyword>
<dbReference type="SUPFAM" id="SSF47928">
    <property type="entry name" value="N-terminal domain of the delta subunit of the F1F0-ATP synthase"/>
    <property type="match status" value="1"/>
</dbReference>
<dbReference type="InterPro" id="IPR020781">
    <property type="entry name" value="ATPase_OSCP/d_CS"/>
</dbReference>
<dbReference type="GO" id="GO:0005886">
    <property type="term" value="C:plasma membrane"/>
    <property type="evidence" value="ECO:0007669"/>
    <property type="project" value="UniProtKB-SubCell"/>
</dbReference>
<dbReference type="OrthoDB" id="9796185at2"/>
<comment type="function">
    <text evidence="8">F(1)F(0) ATP synthase produces ATP from ADP in the presence of a proton or sodium gradient. F-type ATPases consist of two structural domains, F(1) containing the extramembraneous catalytic core and F(0) containing the membrane proton channel, linked together by a central stalk and a peripheral stalk. During catalysis, ATP synthesis in the catalytic domain of F(1) is coupled via a rotary mechanism of the central stalk subunits to proton translocation.</text>
</comment>
<dbReference type="RefSeq" id="WP_069956616.1">
    <property type="nucleotide sequence ID" value="NZ_MCGG01000008.1"/>
</dbReference>
<evidence type="ECO:0000256" key="3">
    <source>
        <dbReference type="ARBA" id="ARBA00022781"/>
    </source>
</evidence>
<evidence type="ECO:0000256" key="2">
    <source>
        <dbReference type="ARBA" id="ARBA00022448"/>
    </source>
</evidence>
<dbReference type="PRINTS" id="PR00125">
    <property type="entry name" value="ATPASEDELTA"/>
</dbReference>
<dbReference type="GO" id="GO:0046933">
    <property type="term" value="F:proton-transporting ATP synthase activity, rotational mechanism"/>
    <property type="evidence" value="ECO:0007669"/>
    <property type="project" value="UniProtKB-UniRule"/>
</dbReference>
<keyword evidence="8" id="KW-1003">Cell membrane</keyword>
<evidence type="ECO:0000256" key="7">
    <source>
        <dbReference type="ARBA" id="ARBA00023310"/>
    </source>
</evidence>
<dbReference type="GO" id="GO:0045259">
    <property type="term" value="C:proton-transporting ATP synthase complex"/>
    <property type="evidence" value="ECO:0007669"/>
    <property type="project" value="UniProtKB-KW"/>
</dbReference>
<comment type="similarity">
    <text evidence="8">Belongs to the ATPase delta chain family.</text>
</comment>
<evidence type="ECO:0000256" key="6">
    <source>
        <dbReference type="ARBA" id="ARBA00023196"/>
    </source>
</evidence>
<dbReference type="InterPro" id="IPR026015">
    <property type="entry name" value="ATP_synth_OSCP/delta_N_sf"/>
</dbReference>
<dbReference type="Gene3D" id="1.10.520.20">
    <property type="entry name" value="N-terminal domain of the delta subunit of the F1F0-ATP synthase"/>
    <property type="match status" value="1"/>
</dbReference>
<dbReference type="NCBIfam" id="TIGR01145">
    <property type="entry name" value="ATP_synt_delta"/>
    <property type="match status" value="1"/>
</dbReference>